<dbReference type="AlphaFoldDB" id="A0A0G4EXE6"/>
<dbReference type="Proteomes" id="UP000041254">
    <property type="component" value="Unassembled WGS sequence"/>
</dbReference>
<sequence length="448" mass="49149">MRSSHHLAVAALLVVVRATLGHALLPVSPAVQQGLKLEEATRAETQASKDAEIALFEGIHDVALEAISVANETRVHNEEEAASLKEEPTRQLCARDYEKLCPRGWEDADDGQTCHAPATYKGPCGRSGIFLYMSPDAKKKLETDCEVRWPCQSVCNHDYTQLCPQGWIDIGGGKCRAPAAYMARCSREFTFALLDEAQKQHWSASCSVHWPCVSECERDYLANCPMGWTDFMNGTCVAPPSYTKCRSQEPLALLKPALKMAFAKRCDVLYPCKSTCDKDYSFVCPRNWPLADDLASCKPPPSYFGECGDENYDLFAATVDDKKEFESKCGVQWPCKLTCSRDYTSKCPVGWSVGAGGISCHAPSSYRGRCARAVSFASVEEKRAFASKCADVFWPCEHEAALQHMMVKPVAVEVTPSGFLLPRVRSVAENVIGGGPVRSDTGQVVISA</sequence>
<dbReference type="OMA" id="DYSQNCA"/>
<feature type="signal peptide" evidence="1">
    <location>
        <begin position="1"/>
        <end position="23"/>
    </location>
</feature>
<dbReference type="OrthoDB" id="365677at2759"/>
<accession>A0A0G4EXE6</accession>
<feature type="chain" id="PRO_5005187790" description="CPW-WPC domain-containing protein" evidence="1">
    <location>
        <begin position="24"/>
        <end position="448"/>
    </location>
</feature>
<dbReference type="VEuPathDB" id="CryptoDB:Vbra_13826"/>
<feature type="domain" description="CPW-WPC" evidence="2">
    <location>
        <begin position="276"/>
        <end position="337"/>
    </location>
</feature>
<proteinExistence type="predicted"/>
<dbReference type="InParanoid" id="A0A0G4EXE6"/>
<organism evidence="3 4">
    <name type="scientific">Vitrella brassicaformis (strain CCMP3155)</name>
    <dbReference type="NCBI Taxonomy" id="1169540"/>
    <lineage>
        <taxon>Eukaryota</taxon>
        <taxon>Sar</taxon>
        <taxon>Alveolata</taxon>
        <taxon>Colpodellida</taxon>
        <taxon>Vitrellaceae</taxon>
        <taxon>Vitrella</taxon>
    </lineage>
</organism>
<evidence type="ECO:0000259" key="2">
    <source>
        <dbReference type="SMART" id="SM01099"/>
    </source>
</evidence>
<evidence type="ECO:0000313" key="3">
    <source>
        <dbReference type="EMBL" id="CEM03361.1"/>
    </source>
</evidence>
<keyword evidence="4" id="KW-1185">Reference proteome</keyword>
<dbReference type="FunCoup" id="A0A0G4EXE6">
    <property type="interactions" value="2"/>
</dbReference>
<evidence type="ECO:0000256" key="1">
    <source>
        <dbReference type="SAM" id="SignalP"/>
    </source>
</evidence>
<dbReference type="NCBIfam" id="TIGR01492">
    <property type="entry name" value="CPW_WPC"/>
    <property type="match status" value="5"/>
</dbReference>
<feature type="domain" description="CPW-WPC" evidence="2">
    <location>
        <begin position="339"/>
        <end position="398"/>
    </location>
</feature>
<gene>
    <name evidence="3" type="ORF">Vbra_13826</name>
</gene>
<dbReference type="PhylomeDB" id="A0A0G4EXE6"/>
<dbReference type="InterPro" id="IPR006387">
    <property type="entry name" value="CPW_WPC_dom"/>
</dbReference>
<feature type="domain" description="CPW-WPC" evidence="2">
    <location>
        <begin position="155"/>
        <end position="214"/>
    </location>
</feature>
<dbReference type="SMART" id="SM01099">
    <property type="entry name" value="CPW_WPC"/>
    <property type="match status" value="5"/>
</dbReference>
<reference evidence="3 4" key="1">
    <citation type="submission" date="2014-11" db="EMBL/GenBank/DDBJ databases">
        <authorList>
            <person name="Zhu J."/>
            <person name="Qi W."/>
            <person name="Song R."/>
        </authorList>
    </citation>
    <scope>NUCLEOTIDE SEQUENCE [LARGE SCALE GENOMIC DNA]</scope>
</reference>
<dbReference type="EMBL" id="CDMY01000339">
    <property type="protein sequence ID" value="CEM03361.1"/>
    <property type="molecule type" value="Genomic_DNA"/>
</dbReference>
<feature type="domain" description="CPW-WPC" evidence="2">
    <location>
        <begin position="93"/>
        <end position="153"/>
    </location>
</feature>
<evidence type="ECO:0000313" key="4">
    <source>
        <dbReference type="Proteomes" id="UP000041254"/>
    </source>
</evidence>
<dbReference type="Pfam" id="PF09717">
    <property type="entry name" value="CPW_WPC"/>
    <property type="match status" value="5"/>
</dbReference>
<protein>
    <recommendedName>
        <fullName evidence="2">CPW-WPC domain-containing protein</fullName>
    </recommendedName>
</protein>
<keyword evidence="1" id="KW-0732">Signal</keyword>
<name>A0A0G4EXE6_VITBC</name>
<feature type="domain" description="CPW-WPC" evidence="2">
    <location>
        <begin position="216"/>
        <end position="274"/>
    </location>
</feature>